<dbReference type="GO" id="GO:0003700">
    <property type="term" value="F:DNA-binding transcription factor activity"/>
    <property type="evidence" value="ECO:0007669"/>
    <property type="project" value="TreeGrafter"/>
</dbReference>
<dbReference type="Gene3D" id="1.10.357.10">
    <property type="entry name" value="Tetracycline Repressor, domain 2"/>
    <property type="match status" value="1"/>
</dbReference>
<keyword evidence="1" id="KW-0805">Transcription regulation</keyword>
<keyword evidence="7" id="KW-1185">Reference proteome</keyword>
<dbReference type="PANTHER" id="PTHR30055">
    <property type="entry name" value="HTH-TYPE TRANSCRIPTIONAL REGULATOR RUTR"/>
    <property type="match status" value="1"/>
</dbReference>
<evidence type="ECO:0000313" key="6">
    <source>
        <dbReference type="EMBL" id="SOH92388.1"/>
    </source>
</evidence>
<dbReference type="InterPro" id="IPR009057">
    <property type="entry name" value="Homeodomain-like_sf"/>
</dbReference>
<proteinExistence type="predicted"/>
<dbReference type="GO" id="GO:0000976">
    <property type="term" value="F:transcription cis-regulatory region binding"/>
    <property type="evidence" value="ECO:0007669"/>
    <property type="project" value="TreeGrafter"/>
</dbReference>
<dbReference type="RefSeq" id="WP_097927970.1">
    <property type="nucleotide sequence ID" value="NZ_OCTN01000001.1"/>
</dbReference>
<dbReference type="Proteomes" id="UP000220034">
    <property type="component" value="Unassembled WGS sequence"/>
</dbReference>
<evidence type="ECO:0000256" key="4">
    <source>
        <dbReference type="PROSITE-ProRule" id="PRU00335"/>
    </source>
</evidence>
<keyword evidence="3" id="KW-0804">Transcription</keyword>
<dbReference type="OrthoDB" id="9779746at2"/>
<evidence type="ECO:0000256" key="1">
    <source>
        <dbReference type="ARBA" id="ARBA00023015"/>
    </source>
</evidence>
<evidence type="ECO:0000259" key="5">
    <source>
        <dbReference type="PROSITE" id="PS50977"/>
    </source>
</evidence>
<gene>
    <name evidence="6" type="ORF">SAMN06273572_101233</name>
</gene>
<dbReference type="EMBL" id="OCTN01000001">
    <property type="protein sequence ID" value="SOH92388.1"/>
    <property type="molecule type" value="Genomic_DNA"/>
</dbReference>
<dbReference type="Pfam" id="PF00440">
    <property type="entry name" value="TetR_N"/>
    <property type="match status" value="1"/>
</dbReference>
<evidence type="ECO:0000256" key="2">
    <source>
        <dbReference type="ARBA" id="ARBA00023125"/>
    </source>
</evidence>
<evidence type="ECO:0000256" key="3">
    <source>
        <dbReference type="ARBA" id="ARBA00023163"/>
    </source>
</evidence>
<dbReference type="InterPro" id="IPR050109">
    <property type="entry name" value="HTH-type_TetR-like_transc_reg"/>
</dbReference>
<feature type="DNA-binding region" description="H-T-H motif" evidence="4">
    <location>
        <begin position="31"/>
        <end position="50"/>
    </location>
</feature>
<protein>
    <submittedName>
        <fullName evidence="6">Transcriptional regulator, TetR family</fullName>
    </submittedName>
</protein>
<dbReference type="PANTHER" id="PTHR30055:SF234">
    <property type="entry name" value="HTH-TYPE TRANSCRIPTIONAL REGULATOR BETI"/>
    <property type="match status" value="1"/>
</dbReference>
<keyword evidence="2 4" id="KW-0238">DNA-binding</keyword>
<accession>A0A2C9CMC4</accession>
<dbReference type="AlphaFoldDB" id="A0A2C9CMC4"/>
<feature type="domain" description="HTH tetR-type" evidence="5">
    <location>
        <begin position="8"/>
        <end position="68"/>
    </location>
</feature>
<name>A0A2C9CMC4_9RHOB</name>
<dbReference type="InterPro" id="IPR001647">
    <property type="entry name" value="HTH_TetR"/>
</dbReference>
<sequence length="183" mass="20056">MRDLSTSYTTREALLTHGLRLFWSRGFTNVSVREVARAAGVDVALISRYYGSKLGLFEATLHEAYGLDGVVMPDGAALVDAIVQVFVTLDRGSDMPSVTRLIQMNADDEQVGHLVRKVYDELWQSKIEGVLGDPSRAALMSSAILGLCVAENSLKLDGFAAPHLPHYEQQVRFLLTAALNFEA</sequence>
<evidence type="ECO:0000313" key="7">
    <source>
        <dbReference type="Proteomes" id="UP000220034"/>
    </source>
</evidence>
<dbReference type="SUPFAM" id="SSF46689">
    <property type="entry name" value="Homeodomain-like"/>
    <property type="match status" value="1"/>
</dbReference>
<reference evidence="7" key="1">
    <citation type="submission" date="2017-09" db="EMBL/GenBank/DDBJ databases">
        <authorList>
            <person name="Varghese N."/>
            <person name="Submissions S."/>
        </authorList>
    </citation>
    <scope>NUCLEOTIDE SEQUENCE [LARGE SCALE GENOMIC DNA]</scope>
    <source>
        <strain evidence="7">C7</strain>
    </source>
</reference>
<dbReference type="PROSITE" id="PS50977">
    <property type="entry name" value="HTH_TETR_2"/>
    <property type="match status" value="1"/>
</dbReference>
<organism evidence="6 7">
    <name type="scientific">Pontivivens marinum</name>
    <dbReference type="NCBI Taxonomy" id="1690039"/>
    <lineage>
        <taxon>Bacteria</taxon>
        <taxon>Pseudomonadati</taxon>
        <taxon>Pseudomonadota</taxon>
        <taxon>Alphaproteobacteria</taxon>
        <taxon>Rhodobacterales</taxon>
        <taxon>Paracoccaceae</taxon>
        <taxon>Pontivivens</taxon>
    </lineage>
</organism>